<name>A0A4Y4BWR6_9CORY</name>
<dbReference type="Proteomes" id="UP000319986">
    <property type="component" value="Unassembled WGS sequence"/>
</dbReference>
<evidence type="ECO:0000313" key="3">
    <source>
        <dbReference type="Proteomes" id="UP000319986"/>
    </source>
</evidence>
<evidence type="ECO:0000256" key="1">
    <source>
        <dbReference type="SAM" id="MobiDB-lite"/>
    </source>
</evidence>
<accession>A0A4Y4BWR6</accession>
<organism evidence="2 3">
    <name type="scientific">Corynebacterium variabile</name>
    <dbReference type="NCBI Taxonomy" id="1727"/>
    <lineage>
        <taxon>Bacteria</taxon>
        <taxon>Bacillati</taxon>
        <taxon>Actinomycetota</taxon>
        <taxon>Actinomycetes</taxon>
        <taxon>Mycobacteriales</taxon>
        <taxon>Corynebacteriaceae</taxon>
        <taxon>Corynebacterium</taxon>
    </lineage>
</organism>
<feature type="compositionally biased region" description="Basic and acidic residues" evidence="1">
    <location>
        <begin position="73"/>
        <end position="91"/>
    </location>
</feature>
<dbReference type="EMBL" id="BJNT01000004">
    <property type="protein sequence ID" value="GEC85291.1"/>
    <property type="molecule type" value="Genomic_DNA"/>
</dbReference>
<gene>
    <name evidence="2" type="ORF">CVA01_06050</name>
</gene>
<evidence type="ECO:0000313" key="2">
    <source>
        <dbReference type="EMBL" id="GEC85291.1"/>
    </source>
</evidence>
<feature type="region of interest" description="Disordered" evidence="1">
    <location>
        <begin position="21"/>
        <end position="91"/>
    </location>
</feature>
<sequence>METPGAAGRLMTVVYRGVRGWDTGPRYRRSPHAARDRQWTGSAHPGGAGHLPSPYSSSLIREGSATGVTGGVSRDRVSVDADSVRNDRCIS</sequence>
<reference evidence="2 3" key="1">
    <citation type="submission" date="2019-06" db="EMBL/GenBank/DDBJ databases">
        <title>Whole genome shotgun sequence of Corynebacterium variabile NBRC 15286.</title>
        <authorList>
            <person name="Hosoyama A."/>
            <person name="Uohara A."/>
            <person name="Ohji S."/>
            <person name="Ichikawa N."/>
        </authorList>
    </citation>
    <scope>NUCLEOTIDE SEQUENCE [LARGE SCALE GENOMIC DNA]</scope>
    <source>
        <strain evidence="2 3">NBRC 15286</strain>
    </source>
</reference>
<protein>
    <submittedName>
        <fullName evidence="2">Uncharacterized protein</fullName>
    </submittedName>
</protein>
<comment type="caution">
    <text evidence="2">The sequence shown here is derived from an EMBL/GenBank/DDBJ whole genome shotgun (WGS) entry which is preliminary data.</text>
</comment>
<proteinExistence type="predicted"/>
<dbReference type="AlphaFoldDB" id="A0A4Y4BWR6"/>